<reference evidence="2 3" key="1">
    <citation type="submission" date="2019-10" db="EMBL/GenBank/DDBJ databases">
        <authorList>
            <person name="Palmer J.M."/>
        </authorList>
    </citation>
    <scope>NUCLEOTIDE SEQUENCE [LARGE SCALE GENOMIC DNA]</scope>
    <source>
        <strain evidence="2 3">TWF696</strain>
    </source>
</reference>
<gene>
    <name evidence="2" type="ORF">TWF696_000815</name>
</gene>
<feature type="compositionally biased region" description="Basic and acidic residues" evidence="1">
    <location>
        <begin position="1"/>
        <end position="21"/>
    </location>
</feature>
<sequence length="57" mass="6186">MAPKKDSKKMSLNEFMNDDKYGSTSWADEMEDMPTAPSSGKLSKPASALAQVPHLKG</sequence>
<evidence type="ECO:0000256" key="1">
    <source>
        <dbReference type="SAM" id="MobiDB-lite"/>
    </source>
</evidence>
<dbReference type="AlphaFoldDB" id="A0AAV9VCG1"/>
<protein>
    <submittedName>
        <fullName evidence="2">Uncharacterized protein</fullName>
    </submittedName>
</protein>
<evidence type="ECO:0000313" key="3">
    <source>
        <dbReference type="Proteomes" id="UP001375240"/>
    </source>
</evidence>
<dbReference type="EMBL" id="JAVHNQ010000001">
    <property type="protein sequence ID" value="KAK6359671.1"/>
    <property type="molecule type" value="Genomic_DNA"/>
</dbReference>
<accession>A0AAV9VCG1</accession>
<keyword evidence="3" id="KW-1185">Reference proteome</keyword>
<comment type="caution">
    <text evidence="2">The sequence shown here is derived from an EMBL/GenBank/DDBJ whole genome shotgun (WGS) entry which is preliminary data.</text>
</comment>
<dbReference type="Proteomes" id="UP001375240">
    <property type="component" value="Unassembled WGS sequence"/>
</dbReference>
<name>A0AAV9VCG1_9PEZI</name>
<proteinExistence type="predicted"/>
<feature type="region of interest" description="Disordered" evidence="1">
    <location>
        <begin position="1"/>
        <end position="57"/>
    </location>
</feature>
<evidence type="ECO:0000313" key="2">
    <source>
        <dbReference type="EMBL" id="KAK6359671.1"/>
    </source>
</evidence>
<organism evidence="2 3">
    <name type="scientific">Orbilia brochopaga</name>
    <dbReference type="NCBI Taxonomy" id="3140254"/>
    <lineage>
        <taxon>Eukaryota</taxon>
        <taxon>Fungi</taxon>
        <taxon>Dikarya</taxon>
        <taxon>Ascomycota</taxon>
        <taxon>Pezizomycotina</taxon>
        <taxon>Orbiliomycetes</taxon>
        <taxon>Orbiliales</taxon>
        <taxon>Orbiliaceae</taxon>
        <taxon>Orbilia</taxon>
    </lineage>
</organism>